<accession>A0A0G2B1N6</accession>
<dbReference type="Proteomes" id="UP000034789">
    <property type="component" value="Unassembled WGS sequence"/>
</dbReference>
<dbReference type="AlphaFoldDB" id="A0A0G2B1N6"/>
<organism evidence="2 3">
    <name type="scientific">Candidatus Kaiserbacteria bacterium GW2011_GWA2_58_9</name>
    <dbReference type="NCBI Taxonomy" id="1618672"/>
    <lineage>
        <taxon>Bacteria</taxon>
        <taxon>Candidatus Kaiseribacteriota</taxon>
    </lineage>
</organism>
<proteinExistence type="predicted"/>
<evidence type="ECO:0000313" key="3">
    <source>
        <dbReference type="Proteomes" id="UP000034789"/>
    </source>
</evidence>
<sequence length="189" mass="21833">MRISGIKFQRPSEKTIRILKMIGVGVLVVGIGAVPPPWALARVLKELAMGDTQKNRRWATRRIYEARRRGYVRGVGERYALSDIGRRLVEEGKLWELKISVPKRWDGRWHIVAFDIPQELSKARIPFIRHLQNLGLVFYQRSLWIHPHPCADEVREIANFHGVLPHVSFITATHVDGSADLQRRFKITT</sequence>
<evidence type="ECO:0000259" key="1">
    <source>
        <dbReference type="Pfam" id="PF20803"/>
    </source>
</evidence>
<name>A0A0G2B1N6_9BACT</name>
<feature type="domain" description="Transcriptional repressor PaaX-like central Cas2-like" evidence="1">
    <location>
        <begin position="103"/>
        <end position="180"/>
    </location>
</feature>
<evidence type="ECO:0000313" key="2">
    <source>
        <dbReference type="EMBL" id="KKW47822.1"/>
    </source>
</evidence>
<gene>
    <name evidence="2" type="ORF">UY98_C0005G0009</name>
</gene>
<comment type="caution">
    <text evidence="2">The sequence shown here is derived from an EMBL/GenBank/DDBJ whole genome shotgun (WGS) entry which is preliminary data.</text>
</comment>
<dbReference type="EMBL" id="LCSD01000005">
    <property type="protein sequence ID" value="KKW47822.1"/>
    <property type="molecule type" value="Genomic_DNA"/>
</dbReference>
<reference evidence="2 3" key="1">
    <citation type="journal article" date="2015" name="Nature">
        <title>rRNA introns, odd ribosomes, and small enigmatic genomes across a large radiation of phyla.</title>
        <authorList>
            <person name="Brown C.T."/>
            <person name="Hug L.A."/>
            <person name="Thomas B.C."/>
            <person name="Sharon I."/>
            <person name="Castelle C.J."/>
            <person name="Singh A."/>
            <person name="Wilkins M.J."/>
            <person name="Williams K.H."/>
            <person name="Banfield J.F."/>
        </authorList>
    </citation>
    <scope>NUCLEOTIDE SEQUENCE [LARGE SCALE GENOMIC DNA]</scope>
</reference>
<dbReference type="Pfam" id="PF20803">
    <property type="entry name" value="PaaX_M"/>
    <property type="match status" value="1"/>
</dbReference>
<dbReference type="Gene3D" id="3.30.70.2650">
    <property type="match status" value="1"/>
</dbReference>
<dbReference type="InterPro" id="IPR048846">
    <property type="entry name" value="PaaX-like_central"/>
</dbReference>
<protein>
    <submittedName>
        <fullName evidence="2">Transcriptional regulatory protein, repressor-type</fullName>
    </submittedName>
</protein>